<gene>
    <name evidence="1" type="ORF">A142_04855</name>
</gene>
<evidence type="ECO:0000313" key="2">
    <source>
        <dbReference type="Proteomes" id="UP000094802"/>
    </source>
</evidence>
<evidence type="ECO:0000313" key="1">
    <source>
        <dbReference type="EMBL" id="OEF93629.1"/>
    </source>
</evidence>
<dbReference type="AlphaFoldDB" id="A0A1E5FT00"/>
<comment type="caution">
    <text evidence="1">The sequence shown here is derived from an EMBL/GenBank/DDBJ whole genome shotgun (WGS) entry which is preliminary data.</text>
</comment>
<reference evidence="1 2" key="1">
    <citation type="journal article" date="2012" name="Science">
        <title>Ecological populations of bacteria act as socially cohesive units of antibiotic production and resistance.</title>
        <authorList>
            <person name="Cordero O.X."/>
            <person name="Wildschutte H."/>
            <person name="Kirkup B."/>
            <person name="Proehl S."/>
            <person name="Ngo L."/>
            <person name="Hussain F."/>
            <person name="Le Roux F."/>
            <person name="Mincer T."/>
            <person name="Polz M.F."/>
        </authorList>
    </citation>
    <scope>NUCLEOTIDE SEQUENCE [LARGE SCALE GENOMIC DNA]</scope>
    <source>
        <strain evidence="1 2">12E03</strain>
    </source>
</reference>
<protein>
    <submittedName>
        <fullName evidence="1">Uncharacterized protein</fullName>
    </submittedName>
</protein>
<dbReference type="Proteomes" id="UP000094802">
    <property type="component" value="Unassembled WGS sequence"/>
</dbReference>
<proteinExistence type="predicted"/>
<name>A0A1E5FT00_VIBSP</name>
<organism evidence="1 2">
    <name type="scientific">Vibrio splendidus 12E03</name>
    <dbReference type="NCBI Taxonomy" id="1191305"/>
    <lineage>
        <taxon>Bacteria</taxon>
        <taxon>Pseudomonadati</taxon>
        <taxon>Pseudomonadota</taxon>
        <taxon>Gammaproteobacteria</taxon>
        <taxon>Vibrionales</taxon>
        <taxon>Vibrionaceae</taxon>
        <taxon>Vibrio</taxon>
    </lineage>
</organism>
<dbReference type="EMBL" id="AJZD02000121">
    <property type="protein sequence ID" value="OEF93629.1"/>
    <property type="molecule type" value="Genomic_DNA"/>
</dbReference>
<accession>A0A1E5FT00</accession>
<sequence>MREGKLTHGGSFIPKFQSTLLLKKEIKTQLVKNVSNQLILPYRFITILRLKGMASSLFCANAVSLFLF</sequence>